<sequence length="66" mass="7244">MATAIDLTNSGIGDTEAQYLAGLLRANSKISKLLLGSNRISDEGATYLVDVLQNNAVNIFFFYMHY</sequence>
<dbReference type="Gene3D" id="3.80.10.10">
    <property type="entry name" value="Ribonuclease Inhibitor"/>
    <property type="match status" value="1"/>
</dbReference>
<evidence type="ECO:0000313" key="1">
    <source>
        <dbReference type="EMBL" id="CAF3745659.1"/>
    </source>
</evidence>
<comment type="caution">
    <text evidence="1">The sequence shown here is derived from an EMBL/GenBank/DDBJ whole genome shotgun (WGS) entry which is preliminary data.</text>
</comment>
<dbReference type="AlphaFoldDB" id="A0A818XY03"/>
<gene>
    <name evidence="1" type="ORF">KIK155_LOCUS29409</name>
</gene>
<proteinExistence type="predicted"/>
<accession>A0A818XY03</accession>
<protein>
    <submittedName>
        <fullName evidence="1">Uncharacterized protein</fullName>
    </submittedName>
</protein>
<dbReference type="InterPro" id="IPR032675">
    <property type="entry name" value="LRR_dom_sf"/>
</dbReference>
<dbReference type="EMBL" id="CAJNYV010005498">
    <property type="protein sequence ID" value="CAF3745659.1"/>
    <property type="molecule type" value="Genomic_DNA"/>
</dbReference>
<evidence type="ECO:0000313" key="2">
    <source>
        <dbReference type="Proteomes" id="UP000663865"/>
    </source>
</evidence>
<organism evidence="1 2">
    <name type="scientific">Rotaria socialis</name>
    <dbReference type="NCBI Taxonomy" id="392032"/>
    <lineage>
        <taxon>Eukaryota</taxon>
        <taxon>Metazoa</taxon>
        <taxon>Spiralia</taxon>
        <taxon>Gnathifera</taxon>
        <taxon>Rotifera</taxon>
        <taxon>Eurotatoria</taxon>
        <taxon>Bdelloidea</taxon>
        <taxon>Philodinida</taxon>
        <taxon>Philodinidae</taxon>
        <taxon>Rotaria</taxon>
    </lineage>
</organism>
<reference evidence="1" key="1">
    <citation type="submission" date="2021-02" db="EMBL/GenBank/DDBJ databases">
        <authorList>
            <person name="Nowell W R."/>
        </authorList>
    </citation>
    <scope>NUCLEOTIDE SEQUENCE</scope>
</reference>
<name>A0A818XY03_9BILA</name>
<dbReference type="Proteomes" id="UP000663865">
    <property type="component" value="Unassembled WGS sequence"/>
</dbReference>
<dbReference type="SUPFAM" id="SSF52047">
    <property type="entry name" value="RNI-like"/>
    <property type="match status" value="1"/>
</dbReference>